<name>A0A8J6P7R6_9FIRM</name>
<evidence type="ECO:0000313" key="2">
    <source>
        <dbReference type="Proteomes" id="UP000632659"/>
    </source>
</evidence>
<organism evidence="1 2">
    <name type="scientific">Massiliimalia timonensis</name>
    <dbReference type="NCBI Taxonomy" id="1987501"/>
    <lineage>
        <taxon>Bacteria</taxon>
        <taxon>Bacillati</taxon>
        <taxon>Bacillota</taxon>
        <taxon>Clostridia</taxon>
        <taxon>Eubacteriales</taxon>
        <taxon>Oscillospiraceae</taxon>
        <taxon>Massiliimalia</taxon>
    </lineage>
</organism>
<proteinExistence type="predicted"/>
<dbReference type="OrthoDB" id="9807975at2"/>
<evidence type="ECO:0000313" key="1">
    <source>
        <dbReference type="EMBL" id="MBC8611010.1"/>
    </source>
</evidence>
<gene>
    <name evidence="1" type="ORF">H8702_07725</name>
</gene>
<dbReference type="Pfam" id="PF01257">
    <property type="entry name" value="2Fe-2S_thioredx"/>
    <property type="match status" value="1"/>
</dbReference>
<dbReference type="RefSeq" id="WP_093989972.1">
    <property type="nucleotide sequence ID" value="NZ_FYDD01000004.1"/>
</dbReference>
<dbReference type="Proteomes" id="UP000632659">
    <property type="component" value="Unassembled WGS sequence"/>
</dbReference>
<dbReference type="InterPro" id="IPR036249">
    <property type="entry name" value="Thioredoxin-like_sf"/>
</dbReference>
<comment type="caution">
    <text evidence="1">The sequence shown here is derived from an EMBL/GenBank/DDBJ whole genome shotgun (WGS) entry which is preliminary data.</text>
</comment>
<sequence length="82" mass="8969">MVEVKVCVGSSCHLKGSYQVITTFKELIKKQNLEDKVALKAAFCMGRCASGIAVTVNDEPIENVGFSNATEIFNQYVLPLTK</sequence>
<reference evidence="1" key="1">
    <citation type="submission" date="2020-08" db="EMBL/GenBank/DDBJ databases">
        <title>Genome public.</title>
        <authorList>
            <person name="Liu C."/>
            <person name="Sun Q."/>
        </authorList>
    </citation>
    <scope>NUCLEOTIDE SEQUENCE</scope>
    <source>
        <strain evidence="1">NSJ-15</strain>
    </source>
</reference>
<keyword evidence="2" id="KW-1185">Reference proteome</keyword>
<dbReference type="SUPFAM" id="SSF52833">
    <property type="entry name" value="Thioredoxin-like"/>
    <property type="match status" value="1"/>
</dbReference>
<dbReference type="EMBL" id="JACRTL010000003">
    <property type="protein sequence ID" value="MBC8611010.1"/>
    <property type="molecule type" value="Genomic_DNA"/>
</dbReference>
<protein>
    <submittedName>
        <fullName evidence="1">(2Fe-2S) ferredoxin domain-containing protein</fullName>
    </submittedName>
</protein>
<dbReference type="AlphaFoldDB" id="A0A8J6P7R6"/>
<dbReference type="Gene3D" id="3.40.30.10">
    <property type="entry name" value="Glutaredoxin"/>
    <property type="match status" value="1"/>
</dbReference>
<accession>A0A8J6P7R6</accession>
<dbReference type="CDD" id="cd02980">
    <property type="entry name" value="TRX_Fd_family"/>
    <property type="match status" value="1"/>
</dbReference>